<name>A0A556MV43_9SPHI</name>
<dbReference type="EMBL" id="VLPK01000001">
    <property type="protein sequence ID" value="TSJ43669.1"/>
    <property type="molecule type" value="Genomic_DNA"/>
</dbReference>
<dbReference type="AlphaFoldDB" id="A0A556MV43"/>
<evidence type="ECO:0000313" key="3">
    <source>
        <dbReference type="Proteomes" id="UP000318733"/>
    </source>
</evidence>
<keyword evidence="3" id="KW-1185">Reference proteome</keyword>
<dbReference type="Proteomes" id="UP000318733">
    <property type="component" value="Unassembled WGS sequence"/>
</dbReference>
<dbReference type="RefSeq" id="WP_144247235.1">
    <property type="nucleotide sequence ID" value="NZ_VLPK01000001.1"/>
</dbReference>
<reference evidence="2 3" key="1">
    <citation type="submission" date="2019-07" db="EMBL/GenBank/DDBJ databases">
        <authorList>
            <person name="Huq M.A."/>
        </authorList>
    </citation>
    <scope>NUCLEOTIDE SEQUENCE [LARGE SCALE GENOMIC DNA]</scope>
    <source>
        <strain evidence="2 3">MAH-19</strain>
    </source>
</reference>
<protein>
    <submittedName>
        <fullName evidence="2">Uncharacterized protein</fullName>
    </submittedName>
</protein>
<feature type="chain" id="PRO_5021976964" evidence="1">
    <location>
        <begin position="22"/>
        <end position="247"/>
    </location>
</feature>
<evidence type="ECO:0000313" key="2">
    <source>
        <dbReference type="EMBL" id="TSJ43669.1"/>
    </source>
</evidence>
<accession>A0A556MV43</accession>
<keyword evidence="1" id="KW-0732">Signal</keyword>
<feature type="signal peptide" evidence="1">
    <location>
        <begin position="1"/>
        <end position="21"/>
    </location>
</feature>
<sequence length="247" mass="27984">MKKFCILFVLFIISGVSICNAQQETRSYRPGTVTFADGTRVNGLIRTFDTMPWYNQRYIWFIDSASYAANPNVKGKKYRADDMQTYQIGNVIFDKVHYVNTENLQLKSLGSNDHMMERLTIGRITSHRFYDYPPDTYGDSGTEEKIERDEAQRKNDLLKGYKILCVKDGEGKQQNAFDIDLLKLLEDVPSVQEKFQSGGYGNQPVVAHKGLAAKMIAMAKKATFKEEEATAIIAAFNDFNVQSAPAK</sequence>
<proteinExistence type="predicted"/>
<organism evidence="2 3">
    <name type="scientific">Mucilaginibacter corticis</name>
    <dbReference type="NCBI Taxonomy" id="2597670"/>
    <lineage>
        <taxon>Bacteria</taxon>
        <taxon>Pseudomonadati</taxon>
        <taxon>Bacteroidota</taxon>
        <taxon>Sphingobacteriia</taxon>
        <taxon>Sphingobacteriales</taxon>
        <taxon>Sphingobacteriaceae</taxon>
        <taxon>Mucilaginibacter</taxon>
    </lineage>
</organism>
<comment type="caution">
    <text evidence="2">The sequence shown here is derived from an EMBL/GenBank/DDBJ whole genome shotgun (WGS) entry which is preliminary data.</text>
</comment>
<evidence type="ECO:0000256" key="1">
    <source>
        <dbReference type="SAM" id="SignalP"/>
    </source>
</evidence>
<dbReference type="OrthoDB" id="767616at2"/>
<gene>
    <name evidence="2" type="ORF">FO440_05635</name>
</gene>